<dbReference type="InterPro" id="IPR051043">
    <property type="entry name" value="Sulfatase_Mod_Factor_Kinase"/>
</dbReference>
<accession>A0ABV4WRT2</accession>
<feature type="compositionally biased region" description="Polar residues" evidence="1">
    <location>
        <begin position="105"/>
        <end position="117"/>
    </location>
</feature>
<dbReference type="PANTHER" id="PTHR23150:SF19">
    <property type="entry name" value="FORMYLGLYCINE-GENERATING ENZYME"/>
    <property type="match status" value="1"/>
</dbReference>
<sequence>MDDVIATLIKKLDLTAEEITDILWLALWQWRSTITVSAPEESNSISASVSDSSSDTHSPIDRLDSSQTPISQTSFIKSNPPTSIAQTSAKPPTPPEKPSTVPLYSRNSQSPSPSFDNQELLPFPVPNAIAIRNSQEILRSLRPLMQRVPSPTLSLLDEDATVEYIAQTELWFPQCKPKQEPWFELTFVVDASPSMLIWQRHVLALRRLLIQTGAFQDVRTWSLNLNSDGQLHLHPKQGAGINHQTSHTPEELIDPTGRRLILVVSDCISKLWQSGAVNPALGVWAEHGPMALVQMLPEWLWDRTALSEISKVRFRSLVPGNANQKLSVVRRASWRKTSSTDIKVPVFTLESPVVSLWSQMVAGKGNTEAPGLLFSPVKPIPLTNKEEQKPDLSAEERVQHFRIFSSPMARRLAGLLAGCPVISLPIIRIIQDAMLPRSQQVHVAEVLLSGLFKLAIPIDVDTNPDDIEYEFYDEGIHQILLDSTPTSDTFSVLSKWIKVRLRASLDDFIAVLQNPQSNQKLAERAQPFAEIAVEVLKRQGGEYARFANSIEKRFELPLLQTFVFEGVIITILQPFEFEVATIELKQTGGLRRKTELVIKRHRQQASGYSEDLGNGVLLEMVAIPEGSFMMGSPTGEEGHRESESPQHQVILKSFFMGKYPVTQAQWKAVAALPQINRELNPDPSNFKGANRPVERVSWLDAVEFCDRLSQHTNKLYRLPSEAEWEYACRAGTTTPFHFGETITTDLANYYGESTYGAGSKGIYREETTPVGSFGVANAFGLYDMHGNVWEWCADRWLNNYKRAPIDGSASVEANENKNDSQIIRGLRGGSWNSYPVSCRSACRFNNNAGHYNDSLGFRIVCSAEWT</sequence>
<dbReference type="EMBL" id="JBHFNT010000225">
    <property type="protein sequence ID" value="MFB2837795.1"/>
    <property type="molecule type" value="Genomic_DNA"/>
</dbReference>
<gene>
    <name evidence="3" type="ORF">ACE1CA_25110</name>
</gene>
<evidence type="ECO:0000313" key="4">
    <source>
        <dbReference type="Proteomes" id="UP001576780"/>
    </source>
</evidence>
<evidence type="ECO:0000313" key="3">
    <source>
        <dbReference type="EMBL" id="MFB2837795.1"/>
    </source>
</evidence>
<reference evidence="3 4" key="1">
    <citation type="submission" date="2024-09" db="EMBL/GenBank/DDBJ databases">
        <title>Floridaenema gen nov. (Aerosakkonemataceae, Aerosakkonematales ord. nov., Cyanobacteria) from benthic tropical and subtropical fresh waters, with the description of four new species.</title>
        <authorList>
            <person name="Moretto J.A."/>
            <person name="Berthold D.E."/>
            <person name="Lefler F.W."/>
            <person name="Huang I.-S."/>
            <person name="Laughinghouse H. IV."/>
        </authorList>
    </citation>
    <scope>NUCLEOTIDE SEQUENCE [LARGE SCALE GENOMIC DNA]</scope>
    <source>
        <strain evidence="3 4">BLCC-F167</strain>
    </source>
</reference>
<feature type="compositionally biased region" description="Polar residues" evidence="1">
    <location>
        <begin position="65"/>
        <end position="86"/>
    </location>
</feature>
<evidence type="ECO:0000259" key="2">
    <source>
        <dbReference type="Pfam" id="PF03781"/>
    </source>
</evidence>
<dbReference type="SUPFAM" id="SSF56436">
    <property type="entry name" value="C-type lectin-like"/>
    <property type="match status" value="1"/>
</dbReference>
<comment type="caution">
    <text evidence="3">The sequence shown here is derived from an EMBL/GenBank/DDBJ whole genome shotgun (WGS) entry which is preliminary data.</text>
</comment>
<dbReference type="Gene3D" id="3.90.1580.10">
    <property type="entry name" value="paralog of FGE (formylglycine-generating enzyme)"/>
    <property type="match status" value="1"/>
</dbReference>
<dbReference type="InterPro" id="IPR016187">
    <property type="entry name" value="CTDL_fold"/>
</dbReference>
<name>A0ABV4WRT2_9CYAN</name>
<keyword evidence="4" id="KW-1185">Reference proteome</keyword>
<dbReference type="InterPro" id="IPR042095">
    <property type="entry name" value="SUMF_sf"/>
</dbReference>
<protein>
    <submittedName>
        <fullName evidence="3">SAV_2336 N-terminal domain-related protein</fullName>
    </submittedName>
</protein>
<proteinExistence type="predicted"/>
<feature type="compositionally biased region" description="Low complexity" evidence="1">
    <location>
        <begin position="42"/>
        <end position="57"/>
    </location>
</feature>
<feature type="domain" description="Sulfatase-modifying factor enzyme-like" evidence="2">
    <location>
        <begin position="619"/>
        <end position="860"/>
    </location>
</feature>
<dbReference type="RefSeq" id="WP_413280133.1">
    <property type="nucleotide sequence ID" value="NZ_JBHFNT010000225.1"/>
</dbReference>
<dbReference type="PANTHER" id="PTHR23150">
    <property type="entry name" value="SULFATASE MODIFYING FACTOR 1, 2"/>
    <property type="match status" value="1"/>
</dbReference>
<organism evidence="3 4">
    <name type="scientific">Floridaenema evergladense BLCC-F167</name>
    <dbReference type="NCBI Taxonomy" id="3153639"/>
    <lineage>
        <taxon>Bacteria</taxon>
        <taxon>Bacillati</taxon>
        <taxon>Cyanobacteriota</taxon>
        <taxon>Cyanophyceae</taxon>
        <taxon>Oscillatoriophycideae</taxon>
        <taxon>Aerosakkonematales</taxon>
        <taxon>Aerosakkonemataceae</taxon>
        <taxon>Floridanema</taxon>
        <taxon>Floridanema evergladense</taxon>
    </lineage>
</organism>
<feature type="region of interest" description="Disordered" evidence="1">
    <location>
        <begin position="41"/>
        <end position="118"/>
    </location>
</feature>
<dbReference type="InterPro" id="IPR005532">
    <property type="entry name" value="SUMF_dom"/>
</dbReference>
<dbReference type="Pfam" id="PF03781">
    <property type="entry name" value="FGE-sulfatase"/>
    <property type="match status" value="1"/>
</dbReference>
<evidence type="ECO:0000256" key="1">
    <source>
        <dbReference type="SAM" id="MobiDB-lite"/>
    </source>
</evidence>
<dbReference type="NCBIfam" id="NF041121">
    <property type="entry name" value="SAV_2336_NTERM"/>
    <property type="match status" value="1"/>
</dbReference>
<dbReference type="InterPro" id="IPR047738">
    <property type="entry name" value="SAV_2336-like_N"/>
</dbReference>
<dbReference type="Proteomes" id="UP001576780">
    <property type="component" value="Unassembled WGS sequence"/>
</dbReference>